<evidence type="ECO:0000313" key="1">
    <source>
        <dbReference type="EMBL" id="ABU73511.1"/>
    </source>
</evidence>
<protein>
    <submittedName>
        <fullName evidence="1">Uncharacterized protein</fullName>
    </submittedName>
</protein>
<organism evidence="1 2">
    <name type="scientific">Vibrio campbellii (strain ATCC BAA-1116)</name>
    <dbReference type="NCBI Taxonomy" id="2902295"/>
    <lineage>
        <taxon>Bacteria</taxon>
        <taxon>Pseudomonadati</taxon>
        <taxon>Pseudomonadota</taxon>
        <taxon>Gammaproteobacteria</taxon>
        <taxon>Vibrionales</taxon>
        <taxon>Vibrionaceae</taxon>
        <taxon>Vibrio</taxon>
    </lineage>
</organism>
<dbReference type="AlphaFoldDB" id="A7N450"/>
<name>A7N450_VIBC1</name>
<dbReference type="KEGG" id="vha:VIBHAR_05608"/>
<proteinExistence type="predicted"/>
<reference evidence="1 2" key="1">
    <citation type="submission" date="2007-08" db="EMBL/GenBank/DDBJ databases">
        <authorList>
            <consortium name="The Vibrio harveyi Genome Sequencing Project"/>
            <person name="Bassler B."/>
            <person name="Clifton S.W."/>
            <person name="Fulton L."/>
            <person name="Delehaunty K."/>
            <person name="Fronick C."/>
            <person name="Harrison M."/>
            <person name="Markivic C."/>
            <person name="Fulton R."/>
            <person name="Tin-Wollam A.-M."/>
            <person name="Shah N."/>
            <person name="Pepin K."/>
            <person name="Nash W."/>
            <person name="Thiruvilangam P."/>
            <person name="Bhonagiri V."/>
            <person name="Waters C."/>
            <person name="Tu K.C."/>
            <person name="Irgon J."/>
            <person name="Wilson R.K."/>
        </authorList>
    </citation>
    <scope>NUCLEOTIDE SEQUENCE [LARGE SCALE GENOMIC DNA]</scope>
    <source>
        <strain evidence="2">ATCC BAA-1116 / BB120</strain>
    </source>
</reference>
<evidence type="ECO:0000313" key="2">
    <source>
        <dbReference type="Proteomes" id="UP000008152"/>
    </source>
</evidence>
<accession>A7N450</accession>
<sequence>MMKIEEITEGISAFRRSSRLQDEVSTTCLRRSCR</sequence>
<dbReference type="Proteomes" id="UP000008152">
    <property type="component" value="Chromosome II"/>
</dbReference>
<gene>
    <name evidence="1" type="ordered locus">VIBHAR_05608</name>
</gene>
<dbReference type="EMBL" id="CP000790">
    <property type="protein sequence ID" value="ABU73511.1"/>
    <property type="molecule type" value="Genomic_DNA"/>
</dbReference>